<keyword evidence="1" id="KW-0175">Coiled coil</keyword>
<keyword evidence="3" id="KW-1185">Reference proteome</keyword>
<sequence length="132" mass="15139">MDFIRGIRDLIFGRTLAAEQADVHLQHATTTPAVVSHAEIRPDRRFTSSDLRQGSAEDFITALQDAVESEMERKAKEEKLKELEQELHGFRSRHQAREILLDLTLSRLVPEAELHLAKIQQIHETEEQESDS</sequence>
<dbReference type="Proteomes" id="UP000660729">
    <property type="component" value="Unassembled WGS sequence"/>
</dbReference>
<evidence type="ECO:0000313" key="3">
    <source>
        <dbReference type="Proteomes" id="UP000660729"/>
    </source>
</evidence>
<proteinExistence type="predicted"/>
<dbReference type="AlphaFoldDB" id="A0A8H6R7B0"/>
<feature type="coiled-coil region" evidence="1">
    <location>
        <begin position="66"/>
        <end position="93"/>
    </location>
</feature>
<evidence type="ECO:0000256" key="1">
    <source>
        <dbReference type="SAM" id="Coils"/>
    </source>
</evidence>
<comment type="caution">
    <text evidence="2">The sequence shown here is derived from an EMBL/GenBank/DDBJ whole genome shotgun (WGS) entry which is preliminary data.</text>
</comment>
<evidence type="ECO:0000313" key="2">
    <source>
        <dbReference type="EMBL" id="KAF7185122.1"/>
    </source>
</evidence>
<dbReference type="EMBL" id="JABCIY010000342">
    <property type="protein sequence ID" value="KAF7185122.1"/>
    <property type="molecule type" value="Genomic_DNA"/>
</dbReference>
<protein>
    <submittedName>
        <fullName evidence="2">Uncharacterized protein</fullName>
    </submittedName>
</protein>
<feature type="non-terminal residue" evidence="2">
    <location>
        <position position="1"/>
    </location>
</feature>
<reference evidence="2" key="1">
    <citation type="submission" date="2020-04" db="EMBL/GenBank/DDBJ databases">
        <title>Draft genome resource of the tomato pathogen Pseudocercospora fuligena.</title>
        <authorList>
            <person name="Zaccaron A."/>
        </authorList>
    </citation>
    <scope>NUCLEOTIDE SEQUENCE</scope>
    <source>
        <strain evidence="2">PF001</strain>
    </source>
</reference>
<organism evidence="2 3">
    <name type="scientific">Pseudocercospora fuligena</name>
    <dbReference type="NCBI Taxonomy" id="685502"/>
    <lineage>
        <taxon>Eukaryota</taxon>
        <taxon>Fungi</taxon>
        <taxon>Dikarya</taxon>
        <taxon>Ascomycota</taxon>
        <taxon>Pezizomycotina</taxon>
        <taxon>Dothideomycetes</taxon>
        <taxon>Dothideomycetidae</taxon>
        <taxon>Mycosphaerellales</taxon>
        <taxon>Mycosphaerellaceae</taxon>
        <taxon>Pseudocercospora</taxon>
    </lineage>
</organism>
<gene>
    <name evidence="2" type="ORF">HII31_13397</name>
</gene>
<name>A0A8H6R7B0_9PEZI</name>
<accession>A0A8H6R7B0</accession>